<dbReference type="InterPro" id="IPR007569">
    <property type="entry name" value="DUF559"/>
</dbReference>
<keyword evidence="2" id="KW-0540">Nuclease</keyword>
<reference evidence="2" key="2">
    <citation type="submission" date="2021-04" db="EMBL/GenBank/DDBJ databases">
        <authorList>
            <person name="Gilroy R."/>
        </authorList>
    </citation>
    <scope>NUCLEOTIDE SEQUENCE</scope>
    <source>
        <strain evidence="2">ChiHcolR34-3080</strain>
    </source>
</reference>
<dbReference type="Pfam" id="PF04480">
    <property type="entry name" value="DUF559"/>
    <property type="match status" value="1"/>
</dbReference>
<dbReference type="GO" id="GO:0004519">
    <property type="term" value="F:endonuclease activity"/>
    <property type="evidence" value="ECO:0007669"/>
    <property type="project" value="UniProtKB-KW"/>
</dbReference>
<reference evidence="2" key="1">
    <citation type="journal article" date="2021" name="PeerJ">
        <title>Extensive microbial diversity within the chicken gut microbiome revealed by metagenomics and culture.</title>
        <authorList>
            <person name="Gilroy R."/>
            <person name="Ravi A."/>
            <person name="Getino M."/>
            <person name="Pursley I."/>
            <person name="Horton D.L."/>
            <person name="Alikhan N.F."/>
            <person name="Baker D."/>
            <person name="Gharbi K."/>
            <person name="Hall N."/>
            <person name="Watson M."/>
            <person name="Adriaenssens E.M."/>
            <person name="Foster-Nyarko E."/>
            <person name="Jarju S."/>
            <person name="Secka A."/>
            <person name="Antonio M."/>
            <person name="Oren A."/>
            <person name="Chaudhuri R.R."/>
            <person name="La Ragione R."/>
            <person name="Hildebrand F."/>
            <person name="Pallen M.J."/>
        </authorList>
    </citation>
    <scope>NUCLEOTIDE SEQUENCE</scope>
    <source>
        <strain evidence="2">ChiHcolR34-3080</strain>
    </source>
</reference>
<sequence>MKSMAYRKDPCRTPQARQLRQNMTPQEEKLWYGCLRNYPVKIYRQRVIGQFIVDFYCYSARLAIEIDGAQHYTPEGLAYDAERTSILITMGLKVLRFKNEDVDEHFHNVCKRIDTEIKTRCAFFEKQKK</sequence>
<organism evidence="2 3">
    <name type="scientific">Candidatus Faecalibacterium intestinigallinarum</name>
    <dbReference type="NCBI Taxonomy" id="2838581"/>
    <lineage>
        <taxon>Bacteria</taxon>
        <taxon>Bacillati</taxon>
        <taxon>Bacillota</taxon>
        <taxon>Clostridia</taxon>
        <taxon>Eubacteriales</taxon>
        <taxon>Oscillospiraceae</taxon>
        <taxon>Faecalibacterium</taxon>
    </lineage>
</organism>
<evidence type="ECO:0000313" key="3">
    <source>
        <dbReference type="Proteomes" id="UP000823933"/>
    </source>
</evidence>
<gene>
    <name evidence="2" type="ORF">H9890_01075</name>
</gene>
<dbReference type="CDD" id="cd01038">
    <property type="entry name" value="Endonuclease_DUF559"/>
    <property type="match status" value="1"/>
</dbReference>
<dbReference type="AlphaFoldDB" id="A0A9D1Q9K4"/>
<keyword evidence="2" id="KW-0255">Endonuclease</keyword>
<name>A0A9D1Q9K4_9FIRM</name>
<dbReference type="SUPFAM" id="SSF52980">
    <property type="entry name" value="Restriction endonuclease-like"/>
    <property type="match status" value="1"/>
</dbReference>
<dbReference type="InterPro" id="IPR011335">
    <property type="entry name" value="Restrct_endonuc-II-like"/>
</dbReference>
<evidence type="ECO:0000313" key="2">
    <source>
        <dbReference type="EMBL" id="HIW07976.1"/>
    </source>
</evidence>
<dbReference type="PANTHER" id="PTHR38590:SF1">
    <property type="entry name" value="BLL0828 PROTEIN"/>
    <property type="match status" value="1"/>
</dbReference>
<evidence type="ECO:0000259" key="1">
    <source>
        <dbReference type="Pfam" id="PF04480"/>
    </source>
</evidence>
<feature type="domain" description="DUF559" evidence="1">
    <location>
        <begin position="14"/>
        <end position="117"/>
    </location>
</feature>
<dbReference type="EMBL" id="DXHQ01000012">
    <property type="protein sequence ID" value="HIW07976.1"/>
    <property type="molecule type" value="Genomic_DNA"/>
</dbReference>
<comment type="caution">
    <text evidence="2">The sequence shown here is derived from an EMBL/GenBank/DDBJ whole genome shotgun (WGS) entry which is preliminary data.</text>
</comment>
<protein>
    <submittedName>
        <fullName evidence="2">Endonuclease domain-containing protein</fullName>
    </submittedName>
</protein>
<accession>A0A9D1Q9K4</accession>
<proteinExistence type="predicted"/>
<keyword evidence="2" id="KW-0378">Hydrolase</keyword>
<dbReference type="Gene3D" id="3.40.960.10">
    <property type="entry name" value="VSR Endonuclease"/>
    <property type="match status" value="1"/>
</dbReference>
<dbReference type="PANTHER" id="PTHR38590">
    <property type="entry name" value="BLL0828 PROTEIN"/>
    <property type="match status" value="1"/>
</dbReference>
<dbReference type="Proteomes" id="UP000823933">
    <property type="component" value="Unassembled WGS sequence"/>
</dbReference>
<dbReference type="InterPro" id="IPR047216">
    <property type="entry name" value="Endonuclease_DUF559_bact"/>
</dbReference>